<feature type="compositionally biased region" description="Low complexity" evidence="1">
    <location>
        <begin position="24"/>
        <end position="33"/>
    </location>
</feature>
<feature type="compositionally biased region" description="Low complexity" evidence="1">
    <location>
        <begin position="278"/>
        <end position="289"/>
    </location>
</feature>
<evidence type="ECO:0000256" key="1">
    <source>
        <dbReference type="SAM" id="MobiDB-lite"/>
    </source>
</evidence>
<proteinExistence type="predicted"/>
<dbReference type="PANTHER" id="PTHR33673">
    <property type="entry name" value="SUPPRESSOR SRP40-LIKE PROTEIN"/>
    <property type="match status" value="1"/>
</dbReference>
<dbReference type="PANTHER" id="PTHR33673:SF3">
    <property type="entry name" value="SUPPRESSOR SRP40-LIKE PROTEIN"/>
    <property type="match status" value="1"/>
</dbReference>
<name>A0A843XBC0_COLES</name>
<evidence type="ECO:0000313" key="3">
    <source>
        <dbReference type="Proteomes" id="UP000652761"/>
    </source>
</evidence>
<feature type="region of interest" description="Disordered" evidence="1">
    <location>
        <begin position="227"/>
        <end position="315"/>
    </location>
</feature>
<feature type="compositionally biased region" description="Basic and acidic residues" evidence="1">
    <location>
        <begin position="1"/>
        <end position="13"/>
    </location>
</feature>
<dbReference type="AlphaFoldDB" id="A0A843XBC0"/>
<dbReference type="Proteomes" id="UP000652761">
    <property type="component" value="Unassembled WGS sequence"/>
</dbReference>
<feature type="compositionally biased region" description="Basic and acidic residues" evidence="1">
    <location>
        <begin position="290"/>
        <end position="304"/>
    </location>
</feature>
<accession>A0A843XBC0</accession>
<reference evidence="2" key="1">
    <citation type="submission" date="2017-07" db="EMBL/GenBank/DDBJ databases">
        <title>Taro Niue Genome Assembly and Annotation.</title>
        <authorList>
            <person name="Atibalentja N."/>
            <person name="Keating K."/>
            <person name="Fields C.J."/>
        </authorList>
    </citation>
    <scope>NUCLEOTIDE SEQUENCE</scope>
    <source>
        <strain evidence="2">Niue_2</strain>
        <tissue evidence="2">Leaf</tissue>
    </source>
</reference>
<organism evidence="2 3">
    <name type="scientific">Colocasia esculenta</name>
    <name type="common">Wild taro</name>
    <name type="synonym">Arum esculentum</name>
    <dbReference type="NCBI Taxonomy" id="4460"/>
    <lineage>
        <taxon>Eukaryota</taxon>
        <taxon>Viridiplantae</taxon>
        <taxon>Streptophyta</taxon>
        <taxon>Embryophyta</taxon>
        <taxon>Tracheophyta</taxon>
        <taxon>Spermatophyta</taxon>
        <taxon>Magnoliopsida</taxon>
        <taxon>Liliopsida</taxon>
        <taxon>Araceae</taxon>
        <taxon>Aroideae</taxon>
        <taxon>Colocasieae</taxon>
        <taxon>Colocasia</taxon>
    </lineage>
</organism>
<evidence type="ECO:0000313" key="2">
    <source>
        <dbReference type="EMBL" id="MQM16570.1"/>
    </source>
</evidence>
<feature type="region of interest" description="Disordered" evidence="1">
    <location>
        <begin position="1"/>
        <end position="142"/>
    </location>
</feature>
<gene>
    <name evidence="2" type="ORF">Taro_049529</name>
</gene>
<dbReference type="EMBL" id="NMUH01007069">
    <property type="protein sequence ID" value="MQM16570.1"/>
    <property type="molecule type" value="Genomic_DNA"/>
</dbReference>
<feature type="compositionally biased region" description="Basic and acidic residues" evidence="1">
    <location>
        <begin position="227"/>
        <end position="239"/>
    </location>
</feature>
<sequence length="325" mass="34764">MERDNDHVLRKSDNMSALEKSKSRSSSSSSGYSTEDDFIQFDASELRSPNTRNEHIHSSNLAPPPDVRQEAQLASDVRTQGGEIAGTNPFASEFGGGDKADTSGKSSLHGVKQSPATQVMVRPDVPDSGRIPSSIFERSKSTTPVEWSVASNESLFSINGGNSSFSRDHVFLLDRSGELPNFSNSPPVAYPPISTASGPAEKTLGMGHGLEQSVTAEAANAEAMKDVLRAAADEKEKPSIRGIQHSDSASRHSDASNQSFAFPILTQGRSASVKVEPQQQLQATTQQQLKAEDQKDQSDQKKAPEPTANAPQGNCFSCCSCSSCF</sequence>
<comment type="caution">
    <text evidence="2">The sequence shown here is derived from an EMBL/GenBank/DDBJ whole genome shotgun (WGS) entry which is preliminary data.</text>
</comment>
<protein>
    <submittedName>
        <fullName evidence="2">Uncharacterized protein</fullName>
    </submittedName>
</protein>
<feature type="region of interest" description="Disordered" evidence="1">
    <location>
        <begin position="181"/>
        <end position="210"/>
    </location>
</feature>
<keyword evidence="3" id="KW-1185">Reference proteome</keyword>
<dbReference type="OrthoDB" id="676141at2759"/>